<dbReference type="AlphaFoldDB" id="W4JV21"/>
<dbReference type="PANTHER" id="PTHR35897:SF1">
    <property type="entry name" value="METHYLTRANSFERASE AUSD"/>
    <property type="match status" value="1"/>
</dbReference>
<dbReference type="RefSeq" id="XP_009550922.1">
    <property type="nucleotide sequence ID" value="XM_009552627.1"/>
</dbReference>
<gene>
    <name evidence="3" type="ORF">HETIRDRAFT_436281</name>
</gene>
<evidence type="ECO:0000313" key="3">
    <source>
        <dbReference type="EMBL" id="ETW77413.1"/>
    </source>
</evidence>
<dbReference type="PANTHER" id="PTHR35897">
    <property type="entry name" value="METHYLTRANSFERASE AUSD"/>
    <property type="match status" value="1"/>
</dbReference>
<dbReference type="InterPro" id="IPR051654">
    <property type="entry name" value="Meroterpenoid_MTases"/>
</dbReference>
<sequence length="314" mass="34737">MTSHQTLLQLDPTLFRPKPDELKFFKETTGIQNEDELRLHILAAQKDAYQASLSPLRSRKPSSIRLAISRLPGYEHVLAMGKQSNCGVLLDVGCCYTRKVTYDGWPVQQVVATDIEPSKELKVRDQHALSHIQTCSGFWSLGHRLFRSTDTTFAVPFLAGDLFDASHLAISSPAHSSPDTPCPPLRDLTSLNPLRHHVTVIHASALFHLFSIDQQLVLARALAGLLSPTPGSCILGWNTGSDEAGFVEFEGGVSHPKQYCHSPESWTEMWNGVVFQRGAVTVQARNVEFEESVGLKLKGGAVLKKMEWIVTRVS</sequence>
<dbReference type="GeneID" id="20674879"/>
<dbReference type="eggNOG" id="ENOG502S0S9">
    <property type="taxonomic scope" value="Eukaryota"/>
</dbReference>
<dbReference type="HOGENOM" id="CLU_051542_1_1_1"/>
<keyword evidence="4" id="KW-1185">Reference proteome</keyword>
<dbReference type="KEGG" id="hir:HETIRDRAFT_436281"/>
<protein>
    <recommendedName>
        <fullName evidence="5">Methyltransferase domain-containing protein</fullName>
    </recommendedName>
</protein>
<keyword evidence="2" id="KW-0949">S-adenosyl-L-methionine</keyword>
<dbReference type="GO" id="GO:0016740">
    <property type="term" value="F:transferase activity"/>
    <property type="evidence" value="ECO:0007669"/>
    <property type="project" value="UniProtKB-KW"/>
</dbReference>
<organism evidence="3 4">
    <name type="scientific">Heterobasidion irregulare (strain TC 32-1)</name>
    <dbReference type="NCBI Taxonomy" id="747525"/>
    <lineage>
        <taxon>Eukaryota</taxon>
        <taxon>Fungi</taxon>
        <taxon>Dikarya</taxon>
        <taxon>Basidiomycota</taxon>
        <taxon>Agaricomycotina</taxon>
        <taxon>Agaricomycetes</taxon>
        <taxon>Russulales</taxon>
        <taxon>Bondarzewiaceae</taxon>
        <taxon>Heterobasidion</taxon>
        <taxon>Heterobasidion annosum species complex</taxon>
    </lineage>
</organism>
<proteinExistence type="predicted"/>
<accession>W4JV21</accession>
<dbReference type="OrthoDB" id="2094832at2759"/>
<dbReference type="EMBL" id="KI925463">
    <property type="protein sequence ID" value="ETW77413.1"/>
    <property type="molecule type" value="Genomic_DNA"/>
</dbReference>
<dbReference type="InParanoid" id="W4JV21"/>
<name>W4JV21_HETIT</name>
<dbReference type="Proteomes" id="UP000030671">
    <property type="component" value="Unassembled WGS sequence"/>
</dbReference>
<evidence type="ECO:0000313" key="4">
    <source>
        <dbReference type="Proteomes" id="UP000030671"/>
    </source>
</evidence>
<evidence type="ECO:0008006" key="5">
    <source>
        <dbReference type="Google" id="ProtNLM"/>
    </source>
</evidence>
<reference evidence="3 4" key="1">
    <citation type="journal article" date="2012" name="New Phytol.">
        <title>Insight into trade-off between wood decay and parasitism from the genome of a fungal forest pathogen.</title>
        <authorList>
            <person name="Olson A."/>
            <person name="Aerts A."/>
            <person name="Asiegbu F."/>
            <person name="Belbahri L."/>
            <person name="Bouzid O."/>
            <person name="Broberg A."/>
            <person name="Canback B."/>
            <person name="Coutinho P.M."/>
            <person name="Cullen D."/>
            <person name="Dalman K."/>
            <person name="Deflorio G."/>
            <person name="van Diepen L.T."/>
            <person name="Dunand C."/>
            <person name="Duplessis S."/>
            <person name="Durling M."/>
            <person name="Gonthier P."/>
            <person name="Grimwood J."/>
            <person name="Fossdal C.G."/>
            <person name="Hansson D."/>
            <person name="Henrissat B."/>
            <person name="Hietala A."/>
            <person name="Himmelstrand K."/>
            <person name="Hoffmeister D."/>
            <person name="Hogberg N."/>
            <person name="James T.Y."/>
            <person name="Karlsson M."/>
            <person name="Kohler A."/>
            <person name="Kues U."/>
            <person name="Lee Y.H."/>
            <person name="Lin Y.C."/>
            <person name="Lind M."/>
            <person name="Lindquist E."/>
            <person name="Lombard V."/>
            <person name="Lucas S."/>
            <person name="Lunden K."/>
            <person name="Morin E."/>
            <person name="Murat C."/>
            <person name="Park J."/>
            <person name="Raffaello T."/>
            <person name="Rouze P."/>
            <person name="Salamov A."/>
            <person name="Schmutz J."/>
            <person name="Solheim H."/>
            <person name="Stahlberg J."/>
            <person name="Velez H."/>
            <person name="de Vries R.P."/>
            <person name="Wiebenga A."/>
            <person name="Woodward S."/>
            <person name="Yakovlev I."/>
            <person name="Garbelotto M."/>
            <person name="Martin F."/>
            <person name="Grigoriev I.V."/>
            <person name="Stenlid J."/>
        </authorList>
    </citation>
    <scope>NUCLEOTIDE SEQUENCE [LARGE SCALE GENOMIC DNA]</scope>
    <source>
        <strain evidence="3 4">TC 32-1</strain>
    </source>
</reference>
<evidence type="ECO:0000256" key="2">
    <source>
        <dbReference type="ARBA" id="ARBA00022691"/>
    </source>
</evidence>
<keyword evidence="1" id="KW-0808">Transferase</keyword>
<evidence type="ECO:0000256" key="1">
    <source>
        <dbReference type="ARBA" id="ARBA00022679"/>
    </source>
</evidence>